<accession>A0A6J4PT09</accession>
<organism evidence="1">
    <name type="scientific">uncultured Rubrobacteraceae bacterium</name>
    <dbReference type="NCBI Taxonomy" id="349277"/>
    <lineage>
        <taxon>Bacteria</taxon>
        <taxon>Bacillati</taxon>
        <taxon>Actinomycetota</taxon>
        <taxon>Rubrobacteria</taxon>
        <taxon>Rubrobacterales</taxon>
        <taxon>Rubrobacteraceae</taxon>
        <taxon>environmental samples</taxon>
    </lineage>
</organism>
<dbReference type="InterPro" id="IPR012347">
    <property type="entry name" value="Ferritin-like"/>
</dbReference>
<dbReference type="AlphaFoldDB" id="A0A6J4PT09"/>
<reference evidence="1" key="1">
    <citation type="submission" date="2020-02" db="EMBL/GenBank/DDBJ databases">
        <authorList>
            <person name="Meier V. D."/>
        </authorList>
    </citation>
    <scope>NUCLEOTIDE SEQUENCE</scope>
    <source>
        <strain evidence="1">AVDCRST_MAG55</strain>
    </source>
</reference>
<dbReference type="InterPro" id="IPR010287">
    <property type="entry name" value="DUF892_YciF-like"/>
</dbReference>
<dbReference type="Pfam" id="PF05974">
    <property type="entry name" value="DUF892"/>
    <property type="match status" value="1"/>
</dbReference>
<sequence length="165" mass="18699">MADDKLHRKLVDYVQDAHAMEQNVSMMLDSMMTTTDDPELTEMLKHHQEETERHERRLRERLDALGAGTSTRKQAQTIATALMKGAADQVRGDQAGKNARDGFTTEHMEIAAYQLLERLAERAGDPETAEVARQNRADDEAMARKIDANWDRFLDLTLAENDIST</sequence>
<proteinExistence type="predicted"/>
<dbReference type="SUPFAM" id="SSF47240">
    <property type="entry name" value="Ferritin-like"/>
    <property type="match status" value="1"/>
</dbReference>
<dbReference type="EMBL" id="CADCUZ010000093">
    <property type="protein sequence ID" value="CAA9421442.1"/>
    <property type="molecule type" value="Genomic_DNA"/>
</dbReference>
<dbReference type="InterPro" id="IPR009078">
    <property type="entry name" value="Ferritin-like_SF"/>
</dbReference>
<name>A0A6J4PT09_9ACTN</name>
<evidence type="ECO:0000313" key="1">
    <source>
        <dbReference type="EMBL" id="CAA9421442.1"/>
    </source>
</evidence>
<gene>
    <name evidence="1" type="ORF">AVDCRST_MAG55-2022</name>
</gene>
<dbReference type="Gene3D" id="1.20.1260.10">
    <property type="match status" value="1"/>
</dbReference>
<protein>
    <submittedName>
        <fullName evidence="1">Uncharacterized protein</fullName>
    </submittedName>
</protein>